<keyword evidence="3" id="KW-1185">Reference proteome</keyword>
<evidence type="ECO:0000259" key="1">
    <source>
        <dbReference type="PROSITE" id="PS51186"/>
    </source>
</evidence>
<reference evidence="2 3" key="1">
    <citation type="journal article" date="2015" name="Int. J. Syst. Evol. Microbiol.">
        <title>Carboxylicivirga linearis sp. nov., isolated from a sea cucumber culture pond.</title>
        <authorList>
            <person name="Wang F.Q."/>
            <person name="Zhou Y.X."/>
            <person name="Lin X.Z."/>
            <person name="Chen G.J."/>
            <person name="Du Z.J."/>
        </authorList>
    </citation>
    <scope>NUCLEOTIDE SEQUENCE [LARGE SCALE GENOMIC DNA]</scope>
    <source>
        <strain evidence="2 3">FB218</strain>
    </source>
</reference>
<organism evidence="2 3">
    <name type="scientific">Carboxylicivirga linearis</name>
    <dbReference type="NCBI Taxonomy" id="1628157"/>
    <lineage>
        <taxon>Bacteria</taxon>
        <taxon>Pseudomonadati</taxon>
        <taxon>Bacteroidota</taxon>
        <taxon>Bacteroidia</taxon>
        <taxon>Marinilabiliales</taxon>
        <taxon>Marinilabiliaceae</taxon>
        <taxon>Carboxylicivirga</taxon>
    </lineage>
</organism>
<evidence type="ECO:0000313" key="3">
    <source>
        <dbReference type="Proteomes" id="UP000708576"/>
    </source>
</evidence>
<feature type="domain" description="N-acetyltransferase" evidence="1">
    <location>
        <begin position="7"/>
        <end position="171"/>
    </location>
</feature>
<name>A0ABS5JSL9_9BACT</name>
<dbReference type="InterPro" id="IPR000182">
    <property type="entry name" value="GNAT_dom"/>
</dbReference>
<dbReference type="PROSITE" id="PS51186">
    <property type="entry name" value="GNAT"/>
    <property type="match status" value="1"/>
</dbReference>
<dbReference type="EMBL" id="JAGUCO010000003">
    <property type="protein sequence ID" value="MBS2097919.1"/>
    <property type="molecule type" value="Genomic_DNA"/>
</dbReference>
<sequence>MMEKEELILRALEPTDVDLLYKWENDMKIWEVSNTLTPFSRHQLKLYVEQAQLDIYQTKQLRLIIELEPSQTPVGMIDLFDFDGFHQRGGIGIIIHEDYRKLGYASEALDMFAEYCFGTLGLKQLYANITINNTGSINLFEKAGFNIIGTKKAWIKTKDGFVDELMYQKLNR</sequence>
<accession>A0ABS5JSL9</accession>
<dbReference type="SUPFAM" id="SSF55729">
    <property type="entry name" value="Acyl-CoA N-acyltransferases (Nat)"/>
    <property type="match status" value="1"/>
</dbReference>
<dbReference type="PANTHER" id="PTHR43415">
    <property type="entry name" value="SPERMIDINE N(1)-ACETYLTRANSFERASE"/>
    <property type="match status" value="1"/>
</dbReference>
<dbReference type="Pfam" id="PF13302">
    <property type="entry name" value="Acetyltransf_3"/>
    <property type="match status" value="1"/>
</dbReference>
<dbReference type="InterPro" id="IPR016181">
    <property type="entry name" value="Acyl_CoA_acyltransferase"/>
</dbReference>
<comment type="caution">
    <text evidence="2">The sequence shown here is derived from an EMBL/GenBank/DDBJ whole genome shotgun (WGS) entry which is preliminary data.</text>
</comment>
<evidence type="ECO:0000313" key="2">
    <source>
        <dbReference type="EMBL" id="MBS2097919.1"/>
    </source>
</evidence>
<dbReference type="PANTHER" id="PTHR43415:SF3">
    <property type="entry name" value="GNAT-FAMILY ACETYLTRANSFERASE"/>
    <property type="match status" value="1"/>
</dbReference>
<proteinExistence type="predicted"/>
<protein>
    <submittedName>
        <fullName evidence="2">GNAT family N-acetyltransferase</fullName>
    </submittedName>
</protein>
<gene>
    <name evidence="2" type="ORF">KEM10_06470</name>
</gene>
<dbReference type="Proteomes" id="UP000708576">
    <property type="component" value="Unassembled WGS sequence"/>
</dbReference>
<dbReference type="Gene3D" id="3.40.630.30">
    <property type="match status" value="1"/>
</dbReference>
<dbReference type="CDD" id="cd04301">
    <property type="entry name" value="NAT_SF"/>
    <property type="match status" value="1"/>
</dbReference>